<dbReference type="InterPro" id="IPR009875">
    <property type="entry name" value="PilZ_domain"/>
</dbReference>
<sequence length="312" mass="35642">MDKINVTKNKNRRVFFRIYDEVNLFYQKIDEKLLTELQPVFDNISSTLSSPTGLEKVSQDSALLLPRLEKNLPDIMAPDFQSNESETRNVNISASGMAFDCEDALEEGDCLVIKILLASGMTAIVTYGKVVYCKSIGSQYPYFVGTHFINMKDEDRELLAAHVAKKRSQQIRVRGLILAAVIAFIAAPDVAFGLLFELVHFLFEHLLEIIHLTFEFIESNLDHLIEHLFHTDLHQTQVIVFYVIASFAVYGLYRLLRVLPSFYRRCKDNLLAACAHQKASWLYYWREQSLVNKLKLAVIGVAVITGYIFFGM</sequence>
<dbReference type="Pfam" id="PF07238">
    <property type="entry name" value="PilZ"/>
    <property type="match status" value="1"/>
</dbReference>
<dbReference type="Gene3D" id="2.40.10.220">
    <property type="entry name" value="predicted glycosyltransferase like domains"/>
    <property type="match status" value="1"/>
</dbReference>
<dbReference type="RefSeq" id="WP_104429237.1">
    <property type="nucleotide sequence ID" value="NZ_PTIZ01000006.1"/>
</dbReference>
<dbReference type="AlphaFoldDB" id="A0A2S6HD73"/>
<evidence type="ECO:0000313" key="4">
    <source>
        <dbReference type="Proteomes" id="UP000240010"/>
    </source>
</evidence>
<keyword evidence="1" id="KW-1133">Transmembrane helix</keyword>
<name>A0A2S6HD73_9GAMM</name>
<accession>A0A2S6HD73</accession>
<comment type="caution">
    <text evidence="3">The sequence shown here is derived from an EMBL/GenBank/DDBJ whole genome shotgun (WGS) entry which is preliminary data.</text>
</comment>
<feature type="transmembrane region" description="Helical" evidence="1">
    <location>
        <begin position="175"/>
        <end position="196"/>
    </location>
</feature>
<gene>
    <name evidence="3" type="ORF">B0F87_106234</name>
</gene>
<dbReference type="GO" id="GO:0035438">
    <property type="term" value="F:cyclic-di-GMP binding"/>
    <property type="evidence" value="ECO:0007669"/>
    <property type="project" value="InterPro"/>
</dbReference>
<evidence type="ECO:0000259" key="2">
    <source>
        <dbReference type="Pfam" id="PF07238"/>
    </source>
</evidence>
<feature type="transmembrane region" description="Helical" evidence="1">
    <location>
        <begin position="238"/>
        <end position="256"/>
    </location>
</feature>
<keyword evidence="1" id="KW-0472">Membrane</keyword>
<evidence type="ECO:0000256" key="1">
    <source>
        <dbReference type="SAM" id="Phobius"/>
    </source>
</evidence>
<protein>
    <submittedName>
        <fullName evidence="3">PilZ domain-containing protein</fullName>
    </submittedName>
</protein>
<organism evidence="3 4">
    <name type="scientific">Methylobacter tundripaludum</name>
    <dbReference type="NCBI Taxonomy" id="173365"/>
    <lineage>
        <taxon>Bacteria</taxon>
        <taxon>Pseudomonadati</taxon>
        <taxon>Pseudomonadota</taxon>
        <taxon>Gammaproteobacteria</taxon>
        <taxon>Methylococcales</taxon>
        <taxon>Methylococcaceae</taxon>
        <taxon>Methylobacter</taxon>
    </lineage>
</organism>
<proteinExistence type="predicted"/>
<keyword evidence="1" id="KW-0812">Transmembrane</keyword>
<reference evidence="3 4" key="1">
    <citation type="submission" date="2018-02" db="EMBL/GenBank/DDBJ databases">
        <title>Subsurface microbial communities from deep shales in Ohio and West Virginia, USA.</title>
        <authorList>
            <person name="Wrighton K."/>
        </authorList>
    </citation>
    <scope>NUCLEOTIDE SEQUENCE [LARGE SCALE GENOMIC DNA]</scope>
    <source>
        <strain evidence="3 4">OWC-DMM</strain>
    </source>
</reference>
<feature type="domain" description="PilZ" evidence="2">
    <location>
        <begin position="87"/>
        <end position="164"/>
    </location>
</feature>
<evidence type="ECO:0000313" key="3">
    <source>
        <dbReference type="EMBL" id="PPK75386.1"/>
    </source>
</evidence>
<dbReference type="Proteomes" id="UP000240010">
    <property type="component" value="Unassembled WGS sequence"/>
</dbReference>
<feature type="transmembrane region" description="Helical" evidence="1">
    <location>
        <begin position="294"/>
        <end position="310"/>
    </location>
</feature>
<dbReference type="EMBL" id="PTIZ01000006">
    <property type="protein sequence ID" value="PPK75386.1"/>
    <property type="molecule type" value="Genomic_DNA"/>
</dbReference>